<dbReference type="RefSeq" id="WP_005401872.1">
    <property type="nucleotide sequence ID" value="NZ_GG704974.1"/>
</dbReference>
<keyword evidence="1" id="KW-0812">Transmembrane</keyword>
<dbReference type="Proteomes" id="UP000012047">
    <property type="component" value="Unassembled WGS sequence"/>
</dbReference>
<gene>
    <name evidence="2" type="ORF">HMPREF0016_03114</name>
</gene>
<evidence type="ECO:0008006" key="4">
    <source>
        <dbReference type="Google" id="ProtNLM"/>
    </source>
</evidence>
<evidence type="ECO:0000313" key="2">
    <source>
        <dbReference type="EMBL" id="EEY94847.1"/>
    </source>
</evidence>
<dbReference type="AlphaFoldDB" id="D0SGZ1"/>
<dbReference type="HOGENOM" id="CLU_167334_0_0_6"/>
<protein>
    <recommendedName>
        <fullName evidence="4">Conjugal transfer protein TrbC</fullName>
    </recommendedName>
</protein>
<evidence type="ECO:0000256" key="1">
    <source>
        <dbReference type="SAM" id="Phobius"/>
    </source>
</evidence>
<proteinExistence type="predicted"/>
<accession>D0SGZ1</accession>
<feature type="transmembrane region" description="Helical" evidence="1">
    <location>
        <begin position="21"/>
        <end position="43"/>
    </location>
</feature>
<organism evidence="2 3">
    <name type="scientific">Acinetobacter johnsonii SH046</name>
    <dbReference type="NCBI Taxonomy" id="575586"/>
    <lineage>
        <taxon>Bacteria</taxon>
        <taxon>Pseudomonadati</taxon>
        <taxon>Pseudomonadota</taxon>
        <taxon>Gammaproteobacteria</taxon>
        <taxon>Moraxellales</taxon>
        <taxon>Moraxellaceae</taxon>
        <taxon>Acinetobacter</taxon>
    </lineage>
</organism>
<sequence>MDLALQTPSQQMDILMARIKPVARTVFMVLAILAMGTVLMMLAQAAQTGAAEFDDSANKVEGWIKGNLGKTIILGGLIFALAAFAWTRDFKLLFLPLIAAVVIGVVIGIINSSFTAVI</sequence>
<dbReference type="EMBL" id="GG704974">
    <property type="protein sequence ID" value="EEY94847.1"/>
    <property type="molecule type" value="Genomic_DNA"/>
</dbReference>
<name>D0SGZ1_ACIJO</name>
<feature type="transmembrane region" description="Helical" evidence="1">
    <location>
        <begin position="63"/>
        <end position="86"/>
    </location>
</feature>
<keyword evidence="1" id="KW-1133">Transmembrane helix</keyword>
<feature type="transmembrane region" description="Helical" evidence="1">
    <location>
        <begin position="93"/>
        <end position="114"/>
    </location>
</feature>
<dbReference type="eggNOG" id="ENOG50342RU">
    <property type="taxonomic scope" value="Bacteria"/>
</dbReference>
<evidence type="ECO:0000313" key="3">
    <source>
        <dbReference type="Proteomes" id="UP000012047"/>
    </source>
</evidence>
<reference evidence="3" key="1">
    <citation type="journal article" date="2012" name="PLoS ONE">
        <title>The success of Acinetobacter species; genetic, metabolic and virulence attributes.</title>
        <authorList>
            <person name="Peleg A.Y."/>
            <person name="de Breij A."/>
            <person name="Adams M.D."/>
            <person name="Cerqueira G.M."/>
            <person name="Mocali S."/>
            <person name="Galardini M."/>
            <person name="Nibbering P.H."/>
            <person name="Earl A.M."/>
            <person name="Ward D.V."/>
            <person name="Paterson D.L."/>
            <person name="Seifert H."/>
            <person name="Dijkshoorn L."/>
        </authorList>
    </citation>
    <scope>NUCLEOTIDE SEQUENCE [LARGE SCALE GENOMIC DNA]</scope>
    <source>
        <strain evidence="3">SH046</strain>
    </source>
</reference>
<keyword evidence="1" id="KW-0472">Membrane</keyword>